<dbReference type="Pfam" id="PF13424">
    <property type="entry name" value="TPR_12"/>
    <property type="match status" value="5"/>
</dbReference>
<evidence type="ECO:0000256" key="3">
    <source>
        <dbReference type="PROSITE-ProRule" id="PRU00339"/>
    </source>
</evidence>
<dbReference type="PROSITE" id="PS50293">
    <property type="entry name" value="TPR_REGION"/>
    <property type="match status" value="3"/>
</dbReference>
<dbReference type="GeneID" id="106163909"/>
<feature type="repeat" description="TPR" evidence="3">
    <location>
        <begin position="802"/>
        <end position="835"/>
    </location>
</feature>
<feature type="repeat" description="TPR" evidence="3">
    <location>
        <begin position="718"/>
        <end position="751"/>
    </location>
</feature>
<dbReference type="Gene3D" id="1.25.40.10">
    <property type="entry name" value="Tetratricopeptide repeat domain"/>
    <property type="match status" value="4"/>
</dbReference>
<dbReference type="Gene3D" id="1.10.10.10">
    <property type="entry name" value="Winged helix-like DNA-binding domain superfamily/Winged helix DNA-binding domain"/>
    <property type="match status" value="1"/>
</dbReference>
<keyword evidence="1" id="KW-0677">Repeat</keyword>
<dbReference type="SUPFAM" id="SSF52540">
    <property type="entry name" value="P-loop containing nucleoside triphosphate hydrolases"/>
    <property type="match status" value="1"/>
</dbReference>
<dbReference type="Pfam" id="PF13374">
    <property type="entry name" value="TPR_10"/>
    <property type="match status" value="2"/>
</dbReference>
<dbReference type="RefSeq" id="XP_023929937.1">
    <property type="nucleotide sequence ID" value="XM_024074169.1"/>
</dbReference>
<dbReference type="InterPro" id="IPR011990">
    <property type="entry name" value="TPR-like_helical_dom_sf"/>
</dbReference>
<feature type="repeat" description="TPR" evidence="3">
    <location>
        <begin position="1012"/>
        <end position="1045"/>
    </location>
</feature>
<dbReference type="InterPro" id="IPR019734">
    <property type="entry name" value="TPR_rpt"/>
</dbReference>
<sequence length="1136" mass="127483">MATAAIPRNETENIMRMGLLIHRSQDVLQDVLSTQLQTTYPGLFDPSNGGKLFDILTDQKANQTLLQLKKMKVLNASQMKLLFPSGNPSTTVTLKDLDVTLTVVLLRNITTLNPKGSWENPPTTDTSMEAQIGRVKKHRNEFSHGGASLTDAAFQTQFTELKALLLSLSKIYSSDDYDKLLTDPLHAAEAPCELISTNLPSRTPKLKGRMDLVQKIQQQVENDTKLILLTGMGGIATDTLVILDNNDSVLNSHQQEFLQLLEEILNSSKHITLLCTSRESFSLLSQTKVTIDIPPLDKTSSLEVLWGGNTISPTDSETEALGEISERCGHSPLALKLAAAQIKLKTVHKVLEKMKRIKVLPSLQLPNIPASQGMLTCLEMSYETLNDTEKKVFRGLHIFPVAFNSVEVSEILEMDEDECESVLDSLSNKSLLNLVQNTYDMHPLMKEYAEFLAQTDSNEISQTRKKYCDYYIRLMLQLYIVHKFGVSQLENMSKLVPHLNMTSTLLKMELCTSDTEQKKINLNVLKMIANAFEVLFLYQEALSIFQSNEGEITIYFEGQPIEIAEVHNYIGEALYNIEAREEVLGLKHPHTATSYNNIGEILQDMGEYKEALDYYKKGLEVREEVLGPKHPDTAASYSNIGVVLEHMGKYKEALDHHKKCLEIMEETLGPKHPDTASLYGNIGCVLTDMGRYKEALDYHKKSLEVMEEVLGPKHPNTATSYSNIGCVLTNMGEYKEALDYKKKCLEVEEEFLGPKHPGTALSYSNIGYVLHAMGEYKEALGYHKKCLEVREEVLGPKHPDTATSYCNIGAVLHSMGEYKEALDYQKKCLEVKEEVLGPKHPDTTISYNNVGEVLEAMGKYNEALDYYKKCVEVKEEVLGLKHPDMTKSYINIGGVLEAMGEYKEAFHYHKKCLEVMEEVLGPKHPDTAKSYSNIGGALHGMGEYKEALGYLKKSLEVREEVLGLKHPATASLYGNIGNLLLHIDEYKEAFHYHKKCLEVMEEVLGPKHPDTAKSYSNIGRVLQDMGEYKEALDYYKKCLGVREEVLGPKHPDTATTYNNIGSVLRNMGQYKEALDYYKKCLEVREEVLGPKHPDMAKSYSNIGGVLFAMGHKHPDTATSYNNVAIVLQAMSKDRGT</sequence>
<name>A0A2R2MIP9_LINAN</name>
<dbReference type="SMART" id="SM00028">
    <property type="entry name" value="TPR"/>
    <property type="match status" value="12"/>
</dbReference>
<feature type="repeat" description="TPR" evidence="3">
    <location>
        <begin position="844"/>
        <end position="877"/>
    </location>
</feature>
<evidence type="ECO:0000259" key="4">
    <source>
        <dbReference type="Pfam" id="PF18738"/>
    </source>
</evidence>
<keyword evidence="2 3" id="KW-0802">TPR repeat</keyword>
<feature type="repeat" description="TPR" evidence="3">
    <location>
        <begin position="928"/>
        <end position="961"/>
    </location>
</feature>
<dbReference type="PROSITE" id="PS50005">
    <property type="entry name" value="TPR"/>
    <property type="match status" value="12"/>
</dbReference>
<feature type="repeat" description="TPR" evidence="3">
    <location>
        <begin position="970"/>
        <end position="1003"/>
    </location>
</feature>
<feature type="repeat" description="TPR" evidence="3">
    <location>
        <begin position="1054"/>
        <end position="1087"/>
    </location>
</feature>
<feature type="repeat" description="TPR" evidence="3">
    <location>
        <begin position="634"/>
        <end position="667"/>
    </location>
</feature>
<protein>
    <submittedName>
        <fullName evidence="6">Uncharacterized protein LOC106163909</fullName>
    </submittedName>
</protein>
<proteinExistence type="predicted"/>
<evidence type="ECO:0000313" key="5">
    <source>
        <dbReference type="Proteomes" id="UP000085678"/>
    </source>
</evidence>
<dbReference type="AlphaFoldDB" id="A0A2R2MIP9"/>
<feature type="repeat" description="TPR" evidence="3">
    <location>
        <begin position="886"/>
        <end position="919"/>
    </location>
</feature>
<dbReference type="PRINTS" id="PR00381">
    <property type="entry name" value="KINESINLIGHT"/>
</dbReference>
<dbReference type="PANTHER" id="PTHR45641:SF1">
    <property type="entry name" value="AAA+ ATPASE DOMAIN-CONTAINING PROTEIN"/>
    <property type="match status" value="1"/>
</dbReference>
<keyword evidence="5" id="KW-1185">Reference proteome</keyword>
<evidence type="ECO:0000313" key="6">
    <source>
        <dbReference type="RefSeq" id="XP_023929937.1"/>
    </source>
</evidence>
<feature type="domain" description="DZIP3-like HEPN" evidence="4">
    <location>
        <begin position="51"/>
        <end position="187"/>
    </location>
</feature>
<organism evidence="5 6">
    <name type="scientific">Lingula anatina</name>
    <name type="common">Brachiopod</name>
    <name type="synonym">Lingula unguis</name>
    <dbReference type="NCBI Taxonomy" id="7574"/>
    <lineage>
        <taxon>Eukaryota</taxon>
        <taxon>Metazoa</taxon>
        <taxon>Spiralia</taxon>
        <taxon>Lophotrochozoa</taxon>
        <taxon>Brachiopoda</taxon>
        <taxon>Linguliformea</taxon>
        <taxon>Lingulata</taxon>
        <taxon>Lingulida</taxon>
        <taxon>Linguloidea</taxon>
        <taxon>Lingulidae</taxon>
        <taxon>Lingula</taxon>
    </lineage>
</organism>
<dbReference type="Proteomes" id="UP000085678">
    <property type="component" value="Unplaced"/>
</dbReference>
<evidence type="ECO:0000256" key="1">
    <source>
        <dbReference type="ARBA" id="ARBA00022737"/>
    </source>
</evidence>
<dbReference type="InterPro" id="IPR041249">
    <property type="entry name" value="HEPN_DZIP3"/>
</dbReference>
<dbReference type="InterPro" id="IPR027417">
    <property type="entry name" value="P-loop_NTPase"/>
</dbReference>
<accession>A0A2R2MIP9</accession>
<dbReference type="STRING" id="7574.A0A2R2MIP9"/>
<dbReference type="InParanoid" id="A0A2R2MIP9"/>
<feature type="repeat" description="TPR" evidence="3">
    <location>
        <begin position="760"/>
        <end position="793"/>
    </location>
</feature>
<dbReference type="InterPro" id="IPR036388">
    <property type="entry name" value="WH-like_DNA-bd_sf"/>
</dbReference>
<dbReference type="OrthoDB" id="626167at2759"/>
<evidence type="ECO:0000256" key="2">
    <source>
        <dbReference type="ARBA" id="ARBA00022803"/>
    </source>
</evidence>
<feature type="repeat" description="TPR" evidence="3">
    <location>
        <begin position="676"/>
        <end position="709"/>
    </location>
</feature>
<dbReference type="KEGG" id="lak:106163909"/>
<reference evidence="6" key="1">
    <citation type="submission" date="2025-08" db="UniProtKB">
        <authorList>
            <consortium name="RefSeq"/>
        </authorList>
    </citation>
    <scope>IDENTIFICATION</scope>
    <source>
        <tissue evidence="6">Gonads</tissue>
    </source>
</reference>
<gene>
    <name evidence="6" type="primary">LOC106163909</name>
</gene>
<dbReference type="PANTHER" id="PTHR45641">
    <property type="entry name" value="TETRATRICOPEPTIDE REPEAT PROTEIN (AFU_ORTHOLOGUE AFUA_6G03870)"/>
    <property type="match status" value="1"/>
</dbReference>
<feature type="repeat" description="TPR" evidence="3">
    <location>
        <begin position="592"/>
        <end position="625"/>
    </location>
</feature>
<dbReference type="Pfam" id="PF18738">
    <property type="entry name" value="HEPN_DZIP3"/>
    <property type="match status" value="1"/>
</dbReference>
<dbReference type="SUPFAM" id="SSF48452">
    <property type="entry name" value="TPR-like"/>
    <property type="match status" value="2"/>
</dbReference>